<evidence type="ECO:0000256" key="1">
    <source>
        <dbReference type="SAM" id="MobiDB-lite"/>
    </source>
</evidence>
<feature type="region of interest" description="Disordered" evidence="1">
    <location>
        <begin position="1"/>
        <end position="120"/>
    </location>
</feature>
<evidence type="ECO:0000313" key="3">
    <source>
        <dbReference type="Proteomes" id="UP000316726"/>
    </source>
</evidence>
<organism evidence="2 3">
    <name type="scientific">Chloropicon primus</name>
    <dbReference type="NCBI Taxonomy" id="1764295"/>
    <lineage>
        <taxon>Eukaryota</taxon>
        <taxon>Viridiplantae</taxon>
        <taxon>Chlorophyta</taxon>
        <taxon>Chloropicophyceae</taxon>
        <taxon>Chloropicales</taxon>
        <taxon>Chloropicaceae</taxon>
        <taxon>Chloropicon</taxon>
    </lineage>
</organism>
<feature type="compositionally biased region" description="Basic and acidic residues" evidence="1">
    <location>
        <begin position="1"/>
        <end position="10"/>
    </location>
</feature>
<evidence type="ECO:0000313" key="2">
    <source>
        <dbReference type="EMBL" id="QDZ22067.1"/>
    </source>
</evidence>
<protein>
    <submittedName>
        <fullName evidence="2">Uncharacterized protein</fullName>
    </submittedName>
</protein>
<gene>
    <name evidence="2" type="ORF">A3770_06p45850</name>
</gene>
<feature type="compositionally biased region" description="Polar residues" evidence="1">
    <location>
        <begin position="11"/>
        <end position="30"/>
    </location>
</feature>
<feature type="compositionally biased region" description="Polar residues" evidence="1">
    <location>
        <begin position="58"/>
        <end position="71"/>
    </location>
</feature>
<name>A0A5B8MNT9_9CHLO</name>
<keyword evidence="3" id="KW-1185">Reference proteome</keyword>
<accession>A0A5B8MNT9</accession>
<dbReference type="EMBL" id="CP031039">
    <property type="protein sequence ID" value="QDZ22067.1"/>
    <property type="molecule type" value="Genomic_DNA"/>
</dbReference>
<dbReference type="Proteomes" id="UP000316726">
    <property type="component" value="Chromosome 6"/>
</dbReference>
<reference evidence="2 3" key="1">
    <citation type="submission" date="2018-07" db="EMBL/GenBank/DDBJ databases">
        <title>The complete nuclear genome of the prasinophyte Chloropicon primus (CCMP1205).</title>
        <authorList>
            <person name="Pombert J.-F."/>
            <person name="Otis C."/>
            <person name="Turmel M."/>
            <person name="Lemieux C."/>
        </authorList>
    </citation>
    <scope>NUCLEOTIDE SEQUENCE [LARGE SCALE GENOMIC DNA]</scope>
    <source>
        <strain evidence="2 3">CCMP1205</strain>
    </source>
</reference>
<proteinExistence type="predicted"/>
<dbReference type="AlphaFoldDB" id="A0A5B8MNT9"/>
<feature type="compositionally biased region" description="Basic and acidic residues" evidence="1">
    <location>
        <begin position="108"/>
        <end position="117"/>
    </location>
</feature>
<sequence length="160" mass="17272">MSFEEYKGETRASSQVSTPDSSRSGASTQICGFEVALAPSGPSGVVHRRVNSGELSAKGTSLLSRQLNSRGSSEDETSPSPKLRIRTPRRRLDSHHLRDDVAPGSGRAGDRNKEVGRNRTALTLDQDMVDVDGMEVKDMKDRESGSMVDAPVGHILIHSL</sequence>
<feature type="compositionally biased region" description="Basic and acidic residues" evidence="1">
    <location>
        <begin position="90"/>
        <end position="101"/>
    </location>
</feature>